<sequence length="111" mass="13007">MSISRYSLIVSGYSLITSVLSMPLTINYRTRNNRFSQNFTGRSRNARDLSPPQFDILFRTIITRVFRDKRRCPLFSTVNVFAGFTRKIKCRGDARVEMSALLRRLKRLRIV</sequence>
<evidence type="ECO:0000313" key="2">
    <source>
        <dbReference type="EMBL" id="KAL0114519.1"/>
    </source>
</evidence>
<evidence type="ECO:0000256" key="1">
    <source>
        <dbReference type="SAM" id="Phobius"/>
    </source>
</evidence>
<organism evidence="2 3">
    <name type="scientific">Cardiocondyla obscurior</name>
    <dbReference type="NCBI Taxonomy" id="286306"/>
    <lineage>
        <taxon>Eukaryota</taxon>
        <taxon>Metazoa</taxon>
        <taxon>Ecdysozoa</taxon>
        <taxon>Arthropoda</taxon>
        <taxon>Hexapoda</taxon>
        <taxon>Insecta</taxon>
        <taxon>Pterygota</taxon>
        <taxon>Neoptera</taxon>
        <taxon>Endopterygota</taxon>
        <taxon>Hymenoptera</taxon>
        <taxon>Apocrita</taxon>
        <taxon>Aculeata</taxon>
        <taxon>Formicoidea</taxon>
        <taxon>Formicidae</taxon>
        <taxon>Myrmicinae</taxon>
        <taxon>Cardiocondyla</taxon>
    </lineage>
</organism>
<gene>
    <name evidence="2" type="ORF">PUN28_011656</name>
</gene>
<keyword evidence="3" id="KW-1185">Reference proteome</keyword>
<keyword evidence="1" id="KW-0812">Transmembrane</keyword>
<feature type="transmembrane region" description="Helical" evidence="1">
    <location>
        <begin position="6"/>
        <end position="26"/>
    </location>
</feature>
<dbReference type="Proteomes" id="UP001430953">
    <property type="component" value="Unassembled WGS sequence"/>
</dbReference>
<keyword evidence="1" id="KW-1133">Transmembrane helix</keyword>
<dbReference type="EMBL" id="JADYXP020000011">
    <property type="protein sequence ID" value="KAL0114519.1"/>
    <property type="molecule type" value="Genomic_DNA"/>
</dbReference>
<evidence type="ECO:0000313" key="3">
    <source>
        <dbReference type="Proteomes" id="UP001430953"/>
    </source>
</evidence>
<evidence type="ECO:0008006" key="4">
    <source>
        <dbReference type="Google" id="ProtNLM"/>
    </source>
</evidence>
<accession>A0AAW2FEY0</accession>
<dbReference type="AlphaFoldDB" id="A0AAW2FEY0"/>
<protein>
    <recommendedName>
        <fullName evidence="4">Secreted protein</fullName>
    </recommendedName>
</protein>
<comment type="caution">
    <text evidence="2">The sequence shown here is derived from an EMBL/GenBank/DDBJ whole genome shotgun (WGS) entry which is preliminary data.</text>
</comment>
<proteinExistence type="predicted"/>
<reference evidence="2 3" key="1">
    <citation type="submission" date="2023-03" db="EMBL/GenBank/DDBJ databases">
        <title>High recombination rates correlate with genetic variation in Cardiocondyla obscurior ants.</title>
        <authorList>
            <person name="Errbii M."/>
        </authorList>
    </citation>
    <scope>NUCLEOTIDE SEQUENCE [LARGE SCALE GENOMIC DNA]</scope>
    <source>
        <strain evidence="2">Alpha-2009</strain>
        <tissue evidence="2">Whole body</tissue>
    </source>
</reference>
<name>A0AAW2FEY0_9HYME</name>
<keyword evidence="1" id="KW-0472">Membrane</keyword>